<keyword evidence="2" id="KW-0732">Signal</keyword>
<feature type="compositionally biased region" description="Basic and acidic residues" evidence="1">
    <location>
        <begin position="96"/>
        <end position="116"/>
    </location>
</feature>
<evidence type="ECO:0000256" key="2">
    <source>
        <dbReference type="SAM" id="SignalP"/>
    </source>
</evidence>
<feature type="region of interest" description="Disordered" evidence="1">
    <location>
        <begin position="90"/>
        <end position="116"/>
    </location>
</feature>
<reference evidence="3 4" key="1">
    <citation type="journal article" date="2016" name="Nat. Commun.">
        <title>Ectomycorrhizal ecology is imprinted in the genome of the dominant symbiotic fungus Cenococcum geophilum.</title>
        <authorList>
            <consortium name="DOE Joint Genome Institute"/>
            <person name="Peter M."/>
            <person name="Kohler A."/>
            <person name="Ohm R.A."/>
            <person name="Kuo A."/>
            <person name="Krutzmann J."/>
            <person name="Morin E."/>
            <person name="Arend M."/>
            <person name="Barry K.W."/>
            <person name="Binder M."/>
            <person name="Choi C."/>
            <person name="Clum A."/>
            <person name="Copeland A."/>
            <person name="Grisel N."/>
            <person name="Haridas S."/>
            <person name="Kipfer T."/>
            <person name="LaButti K."/>
            <person name="Lindquist E."/>
            <person name="Lipzen A."/>
            <person name="Maire R."/>
            <person name="Meier B."/>
            <person name="Mihaltcheva S."/>
            <person name="Molinier V."/>
            <person name="Murat C."/>
            <person name="Poggeler S."/>
            <person name="Quandt C.A."/>
            <person name="Sperisen C."/>
            <person name="Tritt A."/>
            <person name="Tisserant E."/>
            <person name="Crous P.W."/>
            <person name="Henrissat B."/>
            <person name="Nehls U."/>
            <person name="Egli S."/>
            <person name="Spatafora J.W."/>
            <person name="Grigoriev I.V."/>
            <person name="Martin F.M."/>
        </authorList>
    </citation>
    <scope>NUCLEOTIDE SEQUENCE [LARGE SCALE GENOMIC DNA]</scope>
    <source>
        <strain evidence="3 4">CBS 207.34</strain>
    </source>
</reference>
<protein>
    <submittedName>
        <fullName evidence="3">Uncharacterized protein</fullName>
    </submittedName>
</protein>
<feature type="chain" id="PRO_5034383698" evidence="2">
    <location>
        <begin position="28"/>
        <end position="151"/>
    </location>
</feature>
<proteinExistence type="predicted"/>
<evidence type="ECO:0000313" key="3">
    <source>
        <dbReference type="EMBL" id="OCL02969.1"/>
    </source>
</evidence>
<gene>
    <name evidence="3" type="ORF">AOQ84DRAFT_443021</name>
</gene>
<name>A0A8E2JMS6_9PEZI</name>
<organism evidence="3 4">
    <name type="scientific">Glonium stellatum</name>
    <dbReference type="NCBI Taxonomy" id="574774"/>
    <lineage>
        <taxon>Eukaryota</taxon>
        <taxon>Fungi</taxon>
        <taxon>Dikarya</taxon>
        <taxon>Ascomycota</taxon>
        <taxon>Pezizomycotina</taxon>
        <taxon>Dothideomycetes</taxon>
        <taxon>Pleosporomycetidae</taxon>
        <taxon>Gloniales</taxon>
        <taxon>Gloniaceae</taxon>
        <taxon>Glonium</taxon>
    </lineage>
</organism>
<dbReference type="EMBL" id="KV750840">
    <property type="protein sequence ID" value="OCL02969.1"/>
    <property type="molecule type" value="Genomic_DNA"/>
</dbReference>
<accession>A0A8E2JMS6</accession>
<sequence>MKSGTISLLFFGSLAAALPLVIPGTSGDSVQIIERLERRNGEWQGSREMAYRVSAQRDHFGLEYTLEKRKAAPEAAKSYMSGSYNVSQPISSRDAVAPKKEESEYRDHWTPTAGHTKEPVLVEPTRPFHDPRLEPQPEWCGATTLCSPTVT</sequence>
<dbReference type="AlphaFoldDB" id="A0A8E2JMS6"/>
<dbReference type="Proteomes" id="UP000250140">
    <property type="component" value="Unassembled WGS sequence"/>
</dbReference>
<feature type="signal peptide" evidence="2">
    <location>
        <begin position="1"/>
        <end position="27"/>
    </location>
</feature>
<evidence type="ECO:0000256" key="1">
    <source>
        <dbReference type="SAM" id="MobiDB-lite"/>
    </source>
</evidence>
<evidence type="ECO:0000313" key="4">
    <source>
        <dbReference type="Proteomes" id="UP000250140"/>
    </source>
</evidence>
<keyword evidence="4" id="KW-1185">Reference proteome</keyword>